<protein>
    <recommendedName>
        <fullName evidence="3">Lipid II flippase FtsW</fullName>
    </recommendedName>
</protein>
<keyword evidence="1" id="KW-0472">Membrane</keyword>
<evidence type="ECO:0008006" key="3">
    <source>
        <dbReference type="Google" id="ProtNLM"/>
    </source>
</evidence>
<name>A0A645B303_9ZZZZ</name>
<evidence type="ECO:0000256" key="1">
    <source>
        <dbReference type="SAM" id="Phobius"/>
    </source>
</evidence>
<dbReference type="AlphaFoldDB" id="A0A645B303"/>
<feature type="transmembrane region" description="Helical" evidence="1">
    <location>
        <begin position="80"/>
        <end position="105"/>
    </location>
</feature>
<feature type="transmembrane region" description="Helical" evidence="1">
    <location>
        <begin position="112"/>
        <end position="131"/>
    </location>
</feature>
<dbReference type="EMBL" id="VSSQ01017301">
    <property type="protein sequence ID" value="MPM59458.1"/>
    <property type="molecule type" value="Genomic_DNA"/>
</dbReference>
<sequence length="183" mass="20613">MLAHGNPQVRRMRTAFNAQDPSLQVRLENQKKLKAYMKSRPFGVGIGLGGVKARRFTPYAFTSNVPTDSWFVMIWVETGIIGLLLHIGILLSILAYGAYLALFVLKDQELKGLIIALVCGIFGIYATSYGNEVLGQFPTGIILYMSMAIVFVSPYFDREIEEEKMKKIEEKISENDYGKNSKY</sequence>
<keyword evidence="1" id="KW-1133">Transmembrane helix</keyword>
<feature type="transmembrane region" description="Helical" evidence="1">
    <location>
        <begin position="137"/>
        <end position="156"/>
    </location>
</feature>
<evidence type="ECO:0000313" key="2">
    <source>
        <dbReference type="EMBL" id="MPM59458.1"/>
    </source>
</evidence>
<proteinExistence type="predicted"/>
<comment type="caution">
    <text evidence="2">The sequence shown here is derived from an EMBL/GenBank/DDBJ whole genome shotgun (WGS) entry which is preliminary data.</text>
</comment>
<organism evidence="2">
    <name type="scientific">bioreactor metagenome</name>
    <dbReference type="NCBI Taxonomy" id="1076179"/>
    <lineage>
        <taxon>unclassified sequences</taxon>
        <taxon>metagenomes</taxon>
        <taxon>ecological metagenomes</taxon>
    </lineage>
</organism>
<gene>
    <name evidence="2" type="ORF">SDC9_106300</name>
</gene>
<reference evidence="2" key="1">
    <citation type="submission" date="2019-08" db="EMBL/GenBank/DDBJ databases">
        <authorList>
            <person name="Kucharzyk K."/>
            <person name="Murdoch R.W."/>
            <person name="Higgins S."/>
            <person name="Loffler F."/>
        </authorList>
    </citation>
    <scope>NUCLEOTIDE SEQUENCE</scope>
</reference>
<keyword evidence="1" id="KW-0812">Transmembrane</keyword>
<accession>A0A645B303</accession>